<gene>
    <name evidence="2" type="ORF">HMPREF9336_03082</name>
</gene>
<evidence type="ECO:0000313" key="3">
    <source>
        <dbReference type="Proteomes" id="UP000004816"/>
    </source>
</evidence>
<dbReference type="PANTHER" id="PTHR38688">
    <property type="entry name" value="PYR_REDOX_2 DOMAIN-CONTAINING PROTEIN"/>
    <property type="match status" value="1"/>
</dbReference>
<dbReference type="PANTHER" id="PTHR38688:SF1">
    <property type="entry name" value="FAD_NAD(P)-BINDING DOMAIN-CONTAINING PROTEIN"/>
    <property type="match status" value="1"/>
</dbReference>
<evidence type="ECO:0000259" key="1">
    <source>
        <dbReference type="Pfam" id="PF13454"/>
    </source>
</evidence>
<protein>
    <recommendedName>
        <fullName evidence="1">FAD-dependent urate hydroxylase HpyO/Asp monooxygenase CreE-like FAD/NAD(P)-binding domain-containing protein</fullName>
    </recommendedName>
</protein>
<dbReference type="Proteomes" id="UP000004816">
    <property type="component" value="Unassembled WGS sequence"/>
</dbReference>
<dbReference type="RefSeq" id="WP_007471807.1">
    <property type="nucleotide sequence ID" value="NZ_KI391953.1"/>
</dbReference>
<comment type="caution">
    <text evidence="2">The sequence shown here is derived from an EMBL/GenBank/DDBJ whole genome shotgun (WGS) entry which is preliminary data.</text>
</comment>
<dbReference type="InterPro" id="IPR036188">
    <property type="entry name" value="FAD/NAD-bd_sf"/>
</dbReference>
<sequence length="347" mass="37949">MTTTQYKWTVIGAGPAGIAATGRLLDHGVPAHQIAWIDPEFAAGDLGGKWRAVPGNTPVALFHEYLEASPAFRYHEAPQFELAEIDPRDTCPLGLVADPLVWITEHLARRVEAVRGNAVELTLRERRWTIETDQGPISSEKVILAVGSTPKSLAHPRLREIPLDIALNPDKLASQPLDGAVVAVFGSSHSSMVALPNLLDRPVAKVVNFYRSPLRYALPMDGWTLFDDTGLKGKAALWAKEHIDGTLPDRLQRVHTGTPEFAARLGECDHIVYTVGFERRRKPGTPQWGPLEHNPANGIIAPGLFGLGIAYPNCSDEPLGGTQSRVGLQKFMSHLNAVLPIWTRYGL</sequence>
<dbReference type="STRING" id="679197.HMPREF9336_03082"/>
<accession>E5XUB0</accession>
<dbReference type="Gene3D" id="3.50.50.60">
    <property type="entry name" value="FAD/NAD(P)-binding domain"/>
    <property type="match status" value="1"/>
</dbReference>
<dbReference type="InterPro" id="IPR038732">
    <property type="entry name" value="HpyO/CreE_NAD-binding"/>
</dbReference>
<dbReference type="AlphaFoldDB" id="E5XUB0"/>
<reference evidence="2 3" key="1">
    <citation type="journal article" date="2011" name="Stand. Genomic Sci.">
        <title>High quality draft genome sequence of Segniliparus rugosus CDC 945(T)= (ATCC BAA-974(T)).</title>
        <authorList>
            <person name="Earl A.M."/>
            <person name="Desjardins C.A."/>
            <person name="Fitzgerald M.G."/>
            <person name="Arachchi H.M."/>
            <person name="Zeng Q."/>
            <person name="Mehta T."/>
            <person name="Griggs A."/>
            <person name="Birren B.W."/>
            <person name="Toney N.C."/>
            <person name="Carr J."/>
            <person name="Posey J."/>
            <person name="Butler W.R."/>
        </authorList>
    </citation>
    <scope>NUCLEOTIDE SEQUENCE [LARGE SCALE GENOMIC DNA]</scope>
    <source>
        <strain evidence="3">ATCC BAA-974 / DSM 45345 / CCUG 50838 / CIP 108380 / JCM 13579 / CDC 945</strain>
    </source>
</reference>
<name>E5XUB0_SEGRC</name>
<dbReference type="HOGENOM" id="CLU_033663_0_0_11"/>
<dbReference type="eggNOG" id="COG2072">
    <property type="taxonomic scope" value="Bacteria"/>
</dbReference>
<organism evidence="2 3">
    <name type="scientific">Segniliparus rugosus (strain ATCC BAA-974 / DSM 45345 / CCUG 50838 / CIP 108380 / JCM 13579 / CDC 945)</name>
    <dbReference type="NCBI Taxonomy" id="679197"/>
    <lineage>
        <taxon>Bacteria</taxon>
        <taxon>Bacillati</taxon>
        <taxon>Actinomycetota</taxon>
        <taxon>Actinomycetes</taxon>
        <taxon>Mycobacteriales</taxon>
        <taxon>Segniliparaceae</taxon>
        <taxon>Segniliparus</taxon>
    </lineage>
</organism>
<keyword evidence="3" id="KW-1185">Reference proteome</keyword>
<dbReference type="Pfam" id="PF13454">
    <property type="entry name" value="NAD_binding_9"/>
    <property type="match status" value="1"/>
</dbReference>
<evidence type="ECO:0000313" key="2">
    <source>
        <dbReference type="EMBL" id="EFV12051.1"/>
    </source>
</evidence>
<proteinExistence type="predicted"/>
<dbReference type="InterPro" id="IPR053275">
    <property type="entry name" value="Agnestin_monoxygenase"/>
</dbReference>
<dbReference type="OrthoDB" id="4680340at2"/>
<dbReference type="EMBL" id="ACZI02000001">
    <property type="protein sequence ID" value="EFV12051.1"/>
    <property type="molecule type" value="Genomic_DNA"/>
</dbReference>
<feature type="domain" description="FAD-dependent urate hydroxylase HpyO/Asp monooxygenase CreE-like FAD/NAD(P)-binding" evidence="1">
    <location>
        <begin position="10"/>
        <end position="148"/>
    </location>
</feature>
<dbReference type="SUPFAM" id="SSF51905">
    <property type="entry name" value="FAD/NAD(P)-binding domain"/>
    <property type="match status" value="1"/>
</dbReference>